<evidence type="ECO:0000313" key="1">
    <source>
        <dbReference type="EMBL" id="KXS33258.1"/>
    </source>
</evidence>
<evidence type="ECO:0008006" key="3">
    <source>
        <dbReference type="Google" id="ProtNLM"/>
    </source>
</evidence>
<dbReference type="Proteomes" id="UP000070578">
    <property type="component" value="Unassembled WGS sequence"/>
</dbReference>
<protein>
    <recommendedName>
        <fullName evidence="3">DUF768 domain-containing protein</fullName>
    </recommendedName>
</protein>
<reference evidence="1 2" key="2">
    <citation type="submission" date="2016-03" db="EMBL/GenBank/DDBJ databases">
        <title>New uncultured bacterium of the family Gallionellaceae from acid mine drainage: description and reconstruction of genome based on metagenomic analysis of microbial community.</title>
        <authorList>
            <person name="Kadnikov V."/>
            <person name="Ivasenko D."/>
            <person name="Beletsky A."/>
            <person name="Mardanov A."/>
            <person name="Danilova E."/>
            <person name="Pimenov N."/>
            <person name="Karnachuk O."/>
            <person name="Ravin N."/>
        </authorList>
    </citation>
    <scope>NUCLEOTIDE SEQUENCE [LARGE SCALE GENOMIC DNA]</scope>
    <source>
        <strain evidence="1">ShG14-8</strain>
    </source>
</reference>
<dbReference type="InterPro" id="IPR008486">
    <property type="entry name" value="DUF768"/>
</dbReference>
<organism evidence="1 2">
    <name type="scientific">Candidatus Gallionella acididurans</name>
    <dbReference type="NCBI Taxonomy" id="1796491"/>
    <lineage>
        <taxon>Bacteria</taxon>
        <taxon>Pseudomonadati</taxon>
        <taxon>Pseudomonadota</taxon>
        <taxon>Betaproteobacteria</taxon>
        <taxon>Nitrosomonadales</taxon>
        <taxon>Gallionellaceae</taxon>
        <taxon>Gallionella</taxon>
    </lineage>
</organism>
<name>A0A139BWM7_9PROT</name>
<dbReference type="EMBL" id="LSLI01000008">
    <property type="protein sequence ID" value="KXS33258.1"/>
    <property type="molecule type" value="Genomic_DNA"/>
</dbReference>
<reference evidence="1 2" key="1">
    <citation type="submission" date="2016-02" db="EMBL/GenBank/DDBJ databases">
        <authorList>
            <person name="Wen L."/>
            <person name="He K."/>
            <person name="Yang H."/>
        </authorList>
    </citation>
    <scope>NUCLEOTIDE SEQUENCE [LARGE SCALE GENOMIC DNA]</scope>
    <source>
        <strain evidence="1">ShG14-8</strain>
    </source>
</reference>
<dbReference type="Pfam" id="PF05589">
    <property type="entry name" value="DUF768"/>
    <property type="match status" value="1"/>
</dbReference>
<gene>
    <name evidence="1" type="ORF">AWT59_0561</name>
</gene>
<proteinExistence type="predicted"/>
<dbReference type="AlphaFoldDB" id="A0A139BWM7"/>
<evidence type="ECO:0000313" key="2">
    <source>
        <dbReference type="Proteomes" id="UP000070578"/>
    </source>
</evidence>
<accession>A0A139BWM7</accession>
<dbReference type="PATRIC" id="fig|1796491.3.peg.611"/>
<sequence length="110" mass="12682">MARETGPEYDAGDRWTVMSKRFLKWTETWVEENIHPGANPDIESHETRAKRLTERLFAEAAAANFSNFETEEERERIASLVLAAVSDSTDFDYDTYTLKFQLAQENEDGD</sequence>
<comment type="caution">
    <text evidence="1">The sequence shown here is derived from an EMBL/GenBank/DDBJ whole genome shotgun (WGS) entry which is preliminary data.</text>
</comment>